<organism evidence="1 2">
    <name type="scientific">Solitalea agri</name>
    <dbReference type="NCBI Taxonomy" id="2953739"/>
    <lineage>
        <taxon>Bacteria</taxon>
        <taxon>Pseudomonadati</taxon>
        <taxon>Bacteroidota</taxon>
        <taxon>Sphingobacteriia</taxon>
        <taxon>Sphingobacteriales</taxon>
        <taxon>Sphingobacteriaceae</taxon>
        <taxon>Solitalea</taxon>
    </lineage>
</organism>
<proteinExistence type="predicted"/>
<comment type="caution">
    <text evidence="1">The sequence shown here is derived from an EMBL/GenBank/DDBJ whole genome shotgun (WGS) entry which is preliminary data.</text>
</comment>
<reference evidence="1" key="1">
    <citation type="submission" date="2022-06" db="EMBL/GenBank/DDBJ databases">
        <title>Solitalea sp. MAHUQ-68 isolated from rhizospheric soil.</title>
        <authorList>
            <person name="Huq M.A."/>
        </authorList>
    </citation>
    <scope>NUCLEOTIDE SEQUENCE</scope>
    <source>
        <strain evidence="1">MAHUQ-68</strain>
    </source>
</reference>
<dbReference type="GO" id="GO:0006313">
    <property type="term" value="P:DNA transposition"/>
    <property type="evidence" value="ECO:0007669"/>
    <property type="project" value="InterPro"/>
</dbReference>
<dbReference type="SUPFAM" id="SSF143422">
    <property type="entry name" value="Transposase IS200-like"/>
    <property type="match status" value="1"/>
</dbReference>
<dbReference type="AlphaFoldDB" id="A0A9X2F5Y6"/>
<dbReference type="InterPro" id="IPR036515">
    <property type="entry name" value="Transposase_17_sf"/>
</dbReference>
<dbReference type="Proteomes" id="UP001155182">
    <property type="component" value="Unassembled WGS sequence"/>
</dbReference>
<dbReference type="RefSeq" id="WP_252586966.1">
    <property type="nucleotide sequence ID" value="NZ_JAMWYS010000024.1"/>
</dbReference>
<accession>A0A9X2F5Y6</accession>
<keyword evidence="2" id="KW-1185">Reference proteome</keyword>
<name>A0A9X2F5Y6_9SPHI</name>
<gene>
    <name evidence="1" type="ORF">NF867_06495</name>
</gene>
<protein>
    <submittedName>
        <fullName evidence="1">Uncharacterized protein</fullName>
    </submittedName>
</protein>
<dbReference type="GO" id="GO:0003677">
    <property type="term" value="F:DNA binding"/>
    <property type="evidence" value="ECO:0007669"/>
    <property type="project" value="InterPro"/>
</dbReference>
<evidence type="ECO:0000313" key="2">
    <source>
        <dbReference type="Proteomes" id="UP001155182"/>
    </source>
</evidence>
<dbReference type="GO" id="GO:0004803">
    <property type="term" value="F:transposase activity"/>
    <property type="evidence" value="ECO:0007669"/>
    <property type="project" value="InterPro"/>
</dbReference>
<evidence type="ECO:0000313" key="1">
    <source>
        <dbReference type="EMBL" id="MCO4292503.1"/>
    </source>
</evidence>
<dbReference type="EMBL" id="JAMWYS010000024">
    <property type="protein sequence ID" value="MCO4292503.1"/>
    <property type="molecule type" value="Genomic_DNA"/>
</dbReference>
<sequence length="102" mass="11469">MPNTYSKIYLQIVFAVKGRENLVAESIRVELQKYITGIVSNRNEKVLAVSCIQSISENYALVTGSHGRLMYWEYTGGNANLMSKMHLAGLMVEVLKNMRNGL</sequence>